<reference evidence="4" key="2">
    <citation type="submission" date="2013-04" db="EMBL/GenBank/DDBJ databases">
        <title>Genomic mechanisms accounting for the adaptation to parasitism in nematode-trapping fungi.</title>
        <authorList>
            <person name="Ahren D.G."/>
        </authorList>
    </citation>
    <scope>NUCLEOTIDE SEQUENCE [LARGE SCALE GENOMIC DNA]</scope>
    <source>
        <strain evidence="4">CBS 200.50</strain>
    </source>
</reference>
<keyword evidence="1" id="KW-0175">Coiled coil</keyword>
<evidence type="ECO:0000256" key="1">
    <source>
        <dbReference type="SAM" id="Coils"/>
    </source>
</evidence>
<organism evidence="3 4">
    <name type="scientific">Dactylellina haptotyla (strain CBS 200.50)</name>
    <name type="common">Nematode-trapping fungus</name>
    <name type="synonym">Monacrosporium haptotylum</name>
    <dbReference type="NCBI Taxonomy" id="1284197"/>
    <lineage>
        <taxon>Eukaryota</taxon>
        <taxon>Fungi</taxon>
        <taxon>Dikarya</taxon>
        <taxon>Ascomycota</taxon>
        <taxon>Pezizomycotina</taxon>
        <taxon>Orbiliomycetes</taxon>
        <taxon>Orbiliales</taxon>
        <taxon>Orbiliaceae</taxon>
        <taxon>Dactylellina</taxon>
    </lineage>
</organism>
<reference evidence="3 4" key="1">
    <citation type="journal article" date="2013" name="PLoS Genet.">
        <title>Genomic mechanisms accounting for the adaptation to parasitism in nematode-trapping fungi.</title>
        <authorList>
            <person name="Meerupati T."/>
            <person name="Andersson K.M."/>
            <person name="Friman E."/>
            <person name="Kumar D."/>
            <person name="Tunlid A."/>
            <person name="Ahren D."/>
        </authorList>
    </citation>
    <scope>NUCLEOTIDE SEQUENCE [LARGE SCALE GENOMIC DNA]</scope>
    <source>
        <strain evidence="3 4">CBS 200.50</strain>
    </source>
</reference>
<gene>
    <name evidence="3" type="ORF">H072_8795</name>
</gene>
<feature type="coiled-coil region" evidence="1">
    <location>
        <begin position="63"/>
        <end position="145"/>
    </location>
</feature>
<proteinExistence type="predicted"/>
<keyword evidence="2" id="KW-0732">Signal</keyword>
<sequence length="148" mass="16737">MKFSTTYLSFLFFTITILAAPLSISKFEHKIGDASSGSDKSTPVGLQTRQFTDRRRFLRTPGIEEVLENAAELRKEAEAAKSNERRFLRLPSIADVLRYAEELKKEREEAAKANKERRFLRTPGVKEILEDAAELKKASEAAKETSKA</sequence>
<feature type="signal peptide" evidence="2">
    <location>
        <begin position="1"/>
        <end position="19"/>
    </location>
</feature>
<comment type="caution">
    <text evidence="3">The sequence shown here is derived from an EMBL/GenBank/DDBJ whole genome shotgun (WGS) entry which is preliminary data.</text>
</comment>
<protein>
    <submittedName>
        <fullName evidence="3">Uncharacterized protein</fullName>
    </submittedName>
</protein>
<dbReference type="Proteomes" id="UP000015100">
    <property type="component" value="Unassembled WGS sequence"/>
</dbReference>
<evidence type="ECO:0000313" key="3">
    <source>
        <dbReference type="EMBL" id="EPS37482.1"/>
    </source>
</evidence>
<name>S8BQG1_DACHA</name>
<dbReference type="AlphaFoldDB" id="S8BQG1"/>
<dbReference type="EMBL" id="AQGS01000635">
    <property type="protein sequence ID" value="EPS37482.1"/>
    <property type="molecule type" value="Genomic_DNA"/>
</dbReference>
<feature type="chain" id="PRO_5005711371" evidence="2">
    <location>
        <begin position="20"/>
        <end position="148"/>
    </location>
</feature>
<accession>S8BQG1</accession>
<evidence type="ECO:0000313" key="4">
    <source>
        <dbReference type="Proteomes" id="UP000015100"/>
    </source>
</evidence>
<dbReference type="HOGENOM" id="CLU_1758733_0_0_1"/>
<evidence type="ECO:0000256" key="2">
    <source>
        <dbReference type="SAM" id="SignalP"/>
    </source>
</evidence>
<keyword evidence="4" id="KW-1185">Reference proteome</keyword>